<evidence type="ECO:0000313" key="7">
    <source>
        <dbReference type="Proteomes" id="UP000005143"/>
    </source>
</evidence>
<dbReference type="SUPFAM" id="SSF46785">
    <property type="entry name" value="Winged helix' DNA-binding domain"/>
    <property type="match status" value="2"/>
</dbReference>
<gene>
    <name evidence="6" type="ORF">PAI11_33400</name>
</gene>
<dbReference type="Gene3D" id="1.10.10.10">
    <property type="entry name" value="Winged helix-like DNA-binding domain superfamily/Winged helix DNA-binding domain"/>
    <property type="match status" value="2"/>
</dbReference>
<feature type="compositionally biased region" description="Acidic residues" evidence="5">
    <location>
        <begin position="233"/>
        <end position="247"/>
    </location>
</feature>
<evidence type="ECO:0000256" key="3">
    <source>
        <dbReference type="ARBA" id="ARBA00022829"/>
    </source>
</evidence>
<protein>
    <submittedName>
        <fullName evidence="6">Segregation and condensation protein B</fullName>
    </submittedName>
</protein>
<dbReference type="InterPro" id="IPR036390">
    <property type="entry name" value="WH_DNA-bd_sf"/>
</dbReference>
<dbReference type="InterPro" id="IPR036388">
    <property type="entry name" value="WH-like_DNA-bd_sf"/>
</dbReference>
<dbReference type="NCBIfam" id="TIGR00281">
    <property type="entry name" value="SMC-Scp complex subunit ScpB"/>
    <property type="match status" value="1"/>
</dbReference>
<feature type="region of interest" description="Disordered" evidence="5">
    <location>
        <begin position="211"/>
        <end position="282"/>
    </location>
</feature>
<name>H0E925_9ACTN</name>
<feature type="region of interest" description="Disordered" evidence="5">
    <location>
        <begin position="1"/>
        <end position="26"/>
    </location>
</feature>
<evidence type="ECO:0000256" key="4">
    <source>
        <dbReference type="ARBA" id="ARBA00023306"/>
    </source>
</evidence>
<dbReference type="PANTHER" id="PTHR34298:SF2">
    <property type="entry name" value="SEGREGATION AND CONDENSATION PROTEIN B"/>
    <property type="match status" value="1"/>
</dbReference>
<reference evidence="6 7" key="1">
    <citation type="journal article" date="2013" name="Biodegradation">
        <title>Quantitative proteomic analysis of ibuprofen-degrading Patulibacter sp. strain I11.</title>
        <authorList>
            <person name="Almeida B."/>
            <person name="Kjeldal H."/>
            <person name="Lolas I."/>
            <person name="Knudsen A.D."/>
            <person name="Carvalho G."/>
            <person name="Nielsen K.L."/>
            <person name="Barreto Crespo M.T."/>
            <person name="Stensballe A."/>
            <person name="Nielsen J.L."/>
        </authorList>
    </citation>
    <scope>NUCLEOTIDE SEQUENCE [LARGE SCALE GENOMIC DNA]</scope>
    <source>
        <strain evidence="6 7">I11</strain>
    </source>
</reference>
<keyword evidence="2" id="KW-0132">Cell division</keyword>
<keyword evidence="3" id="KW-0159">Chromosome partition</keyword>
<feature type="compositionally biased region" description="Low complexity" evidence="5">
    <location>
        <begin position="11"/>
        <end position="20"/>
    </location>
</feature>
<evidence type="ECO:0000313" key="6">
    <source>
        <dbReference type="EMBL" id="EHN09838.1"/>
    </source>
</evidence>
<dbReference type="GO" id="GO:0051301">
    <property type="term" value="P:cell division"/>
    <property type="evidence" value="ECO:0007669"/>
    <property type="project" value="UniProtKB-KW"/>
</dbReference>
<dbReference type="Proteomes" id="UP000005143">
    <property type="component" value="Unassembled WGS sequence"/>
</dbReference>
<dbReference type="AlphaFoldDB" id="H0E925"/>
<dbReference type="InterPro" id="IPR005234">
    <property type="entry name" value="ScpB_csome_segregation"/>
</dbReference>
<keyword evidence="7" id="KW-1185">Reference proteome</keyword>
<proteinExistence type="predicted"/>
<dbReference type="RefSeq" id="WP_007577304.1">
    <property type="nucleotide sequence ID" value="NZ_AGUD01000250.1"/>
</dbReference>
<sequence>MSDPDPDEAADGAAAVDGAPSIPGAEQSGLASTIEALLFLSSEPVQLDDLAAACDVWADDLAGALEELRAAYAPGRRGLLLREIGGGFMLSTAPETEPAARRLLTAPRTPPLTPAQAETLAIIAYLQPVSRPEITRIRGVAADSACATLVERGMIEEAGRSQFGAVLYRTTGLFLKLFGLDGVGDLPDPASWDPSPEEAAHLRDRLLRAGDARSGADPTSGDDPAERQPFDPDGGDLPEDPDLDEDGGQPAGDPGLAEEHDGDEPAAAPSPADPPGGPITFG</sequence>
<feature type="compositionally biased region" description="Acidic residues" evidence="5">
    <location>
        <begin position="1"/>
        <end position="10"/>
    </location>
</feature>
<keyword evidence="4" id="KW-0131">Cell cycle</keyword>
<evidence type="ECO:0000256" key="5">
    <source>
        <dbReference type="SAM" id="MobiDB-lite"/>
    </source>
</evidence>
<dbReference type="GO" id="GO:0051304">
    <property type="term" value="P:chromosome separation"/>
    <property type="evidence" value="ECO:0007669"/>
    <property type="project" value="InterPro"/>
</dbReference>
<comment type="caution">
    <text evidence="6">The sequence shown here is derived from an EMBL/GenBank/DDBJ whole genome shotgun (WGS) entry which is preliminary data.</text>
</comment>
<evidence type="ECO:0000256" key="2">
    <source>
        <dbReference type="ARBA" id="ARBA00022618"/>
    </source>
</evidence>
<evidence type="ECO:0000256" key="1">
    <source>
        <dbReference type="ARBA" id="ARBA00022490"/>
    </source>
</evidence>
<dbReference type="Pfam" id="PF04079">
    <property type="entry name" value="SMC_ScpB"/>
    <property type="match status" value="1"/>
</dbReference>
<feature type="compositionally biased region" description="Pro residues" evidence="5">
    <location>
        <begin position="271"/>
        <end position="282"/>
    </location>
</feature>
<keyword evidence="1" id="KW-0963">Cytoplasm</keyword>
<dbReference type="EMBL" id="AGUD01000250">
    <property type="protein sequence ID" value="EHN09838.1"/>
    <property type="molecule type" value="Genomic_DNA"/>
</dbReference>
<accession>H0E925</accession>
<dbReference type="PANTHER" id="PTHR34298">
    <property type="entry name" value="SEGREGATION AND CONDENSATION PROTEIN B"/>
    <property type="match status" value="1"/>
</dbReference>
<organism evidence="6 7">
    <name type="scientific">Patulibacter medicamentivorans</name>
    <dbReference type="NCBI Taxonomy" id="1097667"/>
    <lineage>
        <taxon>Bacteria</taxon>
        <taxon>Bacillati</taxon>
        <taxon>Actinomycetota</taxon>
        <taxon>Thermoleophilia</taxon>
        <taxon>Solirubrobacterales</taxon>
        <taxon>Patulibacteraceae</taxon>
        <taxon>Patulibacter</taxon>
    </lineage>
</organism>